<gene>
    <name evidence="1" type="ORF">EG028_14605</name>
</gene>
<comment type="caution">
    <text evidence="1">The sequence shown here is derived from an EMBL/GenBank/DDBJ whole genome shotgun (WGS) entry which is preliminary data.</text>
</comment>
<keyword evidence="2" id="KW-1185">Reference proteome</keyword>
<name>A0A3N4MYN6_9BACT</name>
<dbReference type="OrthoDB" id="5770459at2"/>
<organism evidence="1 2">
    <name type="scientific">Chitinophaga barathri</name>
    <dbReference type="NCBI Taxonomy" id="1647451"/>
    <lineage>
        <taxon>Bacteria</taxon>
        <taxon>Pseudomonadati</taxon>
        <taxon>Bacteroidota</taxon>
        <taxon>Chitinophagia</taxon>
        <taxon>Chitinophagales</taxon>
        <taxon>Chitinophagaceae</taxon>
        <taxon>Chitinophaga</taxon>
    </lineage>
</organism>
<accession>A0A3N4MYN6</accession>
<evidence type="ECO:0008006" key="3">
    <source>
        <dbReference type="Google" id="ProtNLM"/>
    </source>
</evidence>
<reference evidence="2" key="1">
    <citation type="submission" date="2018-11" db="EMBL/GenBank/DDBJ databases">
        <title>Chitinophaga lutea sp.nov., isolate from arsenic contaminated soil.</title>
        <authorList>
            <person name="Zong Y."/>
        </authorList>
    </citation>
    <scope>NUCLEOTIDE SEQUENCE [LARGE SCALE GENOMIC DNA]</scope>
    <source>
        <strain evidence="2">YLT18</strain>
    </source>
</reference>
<dbReference type="EMBL" id="RMBX01000007">
    <property type="protein sequence ID" value="RPD40533.1"/>
    <property type="molecule type" value="Genomic_DNA"/>
</dbReference>
<evidence type="ECO:0000313" key="2">
    <source>
        <dbReference type="Proteomes" id="UP000279089"/>
    </source>
</evidence>
<evidence type="ECO:0000313" key="1">
    <source>
        <dbReference type="EMBL" id="RPD40533.1"/>
    </source>
</evidence>
<sequence length="149" mass="17624">MQQYKEEKDYSFNTVEAILRFQRLNFLQKIAVIRKGVTKEQLKQFKTAAGLDYPTIARLMSITPRYLHMKKSNDRFRQAMSDSIISIIDLYGFGYDHFNDPPFFNKWIKIGSPEKKYIPPIDYCDTMVGREEVKREIINIAYEKLSLPK</sequence>
<proteinExistence type="predicted"/>
<dbReference type="Proteomes" id="UP000279089">
    <property type="component" value="Unassembled WGS sequence"/>
</dbReference>
<protein>
    <recommendedName>
        <fullName evidence="3">DUF2384 domain-containing protein</fullName>
    </recommendedName>
</protein>
<dbReference type="AlphaFoldDB" id="A0A3N4MYN6"/>
<dbReference type="RefSeq" id="WP_120517149.1">
    <property type="nucleotide sequence ID" value="NZ_QXZY01000008.1"/>
</dbReference>